<feature type="transmembrane region" description="Helical" evidence="7">
    <location>
        <begin position="112"/>
        <end position="134"/>
    </location>
</feature>
<evidence type="ECO:0000256" key="2">
    <source>
        <dbReference type="ARBA" id="ARBA00022448"/>
    </source>
</evidence>
<feature type="transmembrane region" description="Helical" evidence="7">
    <location>
        <begin position="215"/>
        <end position="234"/>
    </location>
</feature>
<dbReference type="Gene3D" id="1.10.3720.10">
    <property type="entry name" value="MetI-like"/>
    <property type="match status" value="1"/>
</dbReference>
<keyword evidence="10" id="KW-1185">Reference proteome</keyword>
<dbReference type="RefSeq" id="WP_124196299.1">
    <property type="nucleotide sequence ID" value="NZ_REGA01000013.1"/>
</dbReference>
<dbReference type="PROSITE" id="PS50928">
    <property type="entry name" value="ABC_TM1"/>
    <property type="match status" value="1"/>
</dbReference>
<evidence type="ECO:0000256" key="7">
    <source>
        <dbReference type="RuleBase" id="RU363032"/>
    </source>
</evidence>
<evidence type="ECO:0000256" key="4">
    <source>
        <dbReference type="ARBA" id="ARBA00022692"/>
    </source>
</evidence>
<keyword evidence="2 7" id="KW-0813">Transport</keyword>
<dbReference type="InterPro" id="IPR000515">
    <property type="entry name" value="MetI-like"/>
</dbReference>
<comment type="similarity">
    <text evidence="7">Belongs to the binding-protein-dependent transport system permease family.</text>
</comment>
<dbReference type="OrthoDB" id="252910at2157"/>
<dbReference type="InterPro" id="IPR035906">
    <property type="entry name" value="MetI-like_sf"/>
</dbReference>
<sequence>MSTKESHTWNRPSVFQSRVRKWAVYSGIVLFVLWSVWELRVPIDRLIVGFGAGADMVSSMFPPDFGPTARGRIWTGMIDTIAMSIVATIAGVILSAPVAFMAAKNYAPRPVYYIGMGIIVFSRTFHPLILAIVFVKAVGVGPLAGVITLAVVTIGFFAKLLSEEIEDMDRLQYDAIRATGANPFQSLAYGIIPQIKPRFIGLSVYRWDINFRASTIIGIVGGGGIGSTLMSSFQRFQLDFSLAILITILICVMIGEVMSLKVREKYQ</sequence>
<evidence type="ECO:0000256" key="1">
    <source>
        <dbReference type="ARBA" id="ARBA00004651"/>
    </source>
</evidence>
<evidence type="ECO:0000259" key="8">
    <source>
        <dbReference type="PROSITE" id="PS50928"/>
    </source>
</evidence>
<evidence type="ECO:0000256" key="3">
    <source>
        <dbReference type="ARBA" id="ARBA00022475"/>
    </source>
</evidence>
<dbReference type="NCBIfam" id="TIGR01097">
    <property type="entry name" value="PhnE"/>
    <property type="match status" value="1"/>
</dbReference>
<comment type="caution">
    <text evidence="9">The sequence shown here is derived from an EMBL/GenBank/DDBJ whole genome shotgun (WGS) entry which is preliminary data.</text>
</comment>
<feature type="transmembrane region" description="Helical" evidence="7">
    <location>
        <begin position="140"/>
        <end position="161"/>
    </location>
</feature>
<feature type="transmembrane region" description="Helical" evidence="7">
    <location>
        <begin position="240"/>
        <end position="260"/>
    </location>
</feature>
<reference evidence="9 10" key="1">
    <citation type="submission" date="2018-10" db="EMBL/GenBank/DDBJ databases">
        <title>Natrarchaeobius chitinivorans gen. nov., sp. nov., and Natrarchaeobius haloalkaliphilus sp. nov., alkaliphilic, chitin-utilizing haloarchaea from hypersaline alkaline lakes.</title>
        <authorList>
            <person name="Sorokin D.Y."/>
            <person name="Elcheninov A.G."/>
            <person name="Kostrikina N.A."/>
            <person name="Bale N.J."/>
            <person name="Sinninghe Damste J.S."/>
            <person name="Khijniak T.V."/>
            <person name="Kublanov I.V."/>
            <person name="Toshchakov S.V."/>
        </authorList>
    </citation>
    <scope>NUCLEOTIDE SEQUENCE [LARGE SCALE GENOMIC DNA]</scope>
    <source>
        <strain evidence="9 10">AArcht4T</strain>
    </source>
</reference>
<dbReference type="Pfam" id="PF00528">
    <property type="entry name" value="BPD_transp_1"/>
    <property type="match status" value="1"/>
</dbReference>
<accession>A0A3N6MDA0</accession>
<name>A0A3N6MDA0_NATCH</name>
<proteinExistence type="inferred from homology"/>
<evidence type="ECO:0000313" key="9">
    <source>
        <dbReference type="EMBL" id="RQG93521.1"/>
    </source>
</evidence>
<organism evidence="9 10">
    <name type="scientific">Natrarchaeobius chitinivorans</name>
    <dbReference type="NCBI Taxonomy" id="1679083"/>
    <lineage>
        <taxon>Archaea</taxon>
        <taxon>Methanobacteriati</taxon>
        <taxon>Methanobacteriota</taxon>
        <taxon>Stenosarchaea group</taxon>
        <taxon>Halobacteria</taxon>
        <taxon>Halobacteriales</taxon>
        <taxon>Natrialbaceae</taxon>
        <taxon>Natrarchaeobius</taxon>
    </lineage>
</organism>
<gene>
    <name evidence="9" type="primary">phnE</name>
    <name evidence="9" type="ORF">EA473_14370</name>
</gene>
<dbReference type="CDD" id="cd06261">
    <property type="entry name" value="TM_PBP2"/>
    <property type="match status" value="1"/>
</dbReference>
<dbReference type="SUPFAM" id="SSF161098">
    <property type="entry name" value="MetI-like"/>
    <property type="match status" value="1"/>
</dbReference>
<keyword evidence="6 7" id="KW-0472">Membrane</keyword>
<keyword evidence="3" id="KW-1003">Cell membrane</keyword>
<feature type="transmembrane region" description="Helical" evidence="7">
    <location>
        <begin position="21"/>
        <end position="37"/>
    </location>
</feature>
<dbReference type="GO" id="GO:0015416">
    <property type="term" value="F:ABC-type phosphonate transporter activity"/>
    <property type="evidence" value="ECO:0007669"/>
    <property type="project" value="InterPro"/>
</dbReference>
<dbReference type="GO" id="GO:0005886">
    <property type="term" value="C:plasma membrane"/>
    <property type="evidence" value="ECO:0007669"/>
    <property type="project" value="UniProtKB-SubCell"/>
</dbReference>
<dbReference type="AlphaFoldDB" id="A0A3N6MDA0"/>
<protein>
    <submittedName>
        <fullName evidence="9">Phosphonate ABC transporter, permease protein PhnE</fullName>
    </submittedName>
</protein>
<evidence type="ECO:0000256" key="6">
    <source>
        <dbReference type="ARBA" id="ARBA00023136"/>
    </source>
</evidence>
<evidence type="ECO:0000313" key="10">
    <source>
        <dbReference type="Proteomes" id="UP000282323"/>
    </source>
</evidence>
<feature type="transmembrane region" description="Helical" evidence="7">
    <location>
        <begin position="81"/>
        <end position="100"/>
    </location>
</feature>
<keyword evidence="5 7" id="KW-1133">Transmembrane helix</keyword>
<dbReference type="PANTHER" id="PTHR30043:SF1">
    <property type="entry name" value="ABC TRANSPORT SYSTEM PERMEASE PROTEIN P69"/>
    <property type="match status" value="1"/>
</dbReference>
<dbReference type="PANTHER" id="PTHR30043">
    <property type="entry name" value="PHOSPHONATES TRANSPORT SYSTEM PERMEASE PROTEIN"/>
    <property type="match status" value="1"/>
</dbReference>
<evidence type="ECO:0000256" key="5">
    <source>
        <dbReference type="ARBA" id="ARBA00022989"/>
    </source>
</evidence>
<comment type="subcellular location">
    <subcellularLocation>
        <location evidence="1 7">Cell membrane</location>
        <topology evidence="1 7">Multi-pass membrane protein</topology>
    </subcellularLocation>
</comment>
<feature type="domain" description="ABC transmembrane type-1" evidence="8">
    <location>
        <begin position="77"/>
        <end position="259"/>
    </location>
</feature>
<dbReference type="EMBL" id="REGA01000013">
    <property type="protein sequence ID" value="RQG93521.1"/>
    <property type="molecule type" value="Genomic_DNA"/>
</dbReference>
<keyword evidence="4 7" id="KW-0812">Transmembrane</keyword>
<dbReference type="InterPro" id="IPR005769">
    <property type="entry name" value="PhnE/PtxC"/>
</dbReference>
<dbReference type="Proteomes" id="UP000282323">
    <property type="component" value="Unassembled WGS sequence"/>
</dbReference>